<protein>
    <recommendedName>
        <fullName evidence="3">Mediator of RNA polymerase II transcription subunit 12</fullName>
    </recommendedName>
    <alternativeName>
        <fullName evidence="7">Mediator complex subunit 12</fullName>
    </alternativeName>
</protein>
<feature type="domain" description="Mediator complex subunit Med12" evidence="9">
    <location>
        <begin position="112"/>
        <end position="175"/>
    </location>
</feature>
<feature type="compositionally biased region" description="Low complexity" evidence="8">
    <location>
        <begin position="1547"/>
        <end position="1566"/>
    </location>
</feature>
<name>A0A0C9XAM1_9AGAR</name>
<dbReference type="GO" id="GO:0006357">
    <property type="term" value="P:regulation of transcription by RNA polymerase II"/>
    <property type="evidence" value="ECO:0007669"/>
    <property type="project" value="InterPro"/>
</dbReference>
<evidence type="ECO:0000256" key="5">
    <source>
        <dbReference type="ARBA" id="ARBA00023163"/>
    </source>
</evidence>
<keyword evidence="11" id="KW-1185">Reference proteome</keyword>
<dbReference type="Proteomes" id="UP000054477">
    <property type="component" value="Unassembled WGS sequence"/>
</dbReference>
<evidence type="ECO:0000313" key="11">
    <source>
        <dbReference type="Proteomes" id="UP000054477"/>
    </source>
</evidence>
<dbReference type="Pfam" id="PF09497">
    <property type="entry name" value="Med12"/>
    <property type="match status" value="1"/>
</dbReference>
<proteinExistence type="inferred from homology"/>
<comment type="similarity">
    <text evidence="2">Belongs to the Mediator complex subunit 12 family.</text>
</comment>
<dbReference type="STRING" id="1095629.A0A0C9XAM1"/>
<feature type="region of interest" description="Disordered" evidence="8">
    <location>
        <begin position="1429"/>
        <end position="1450"/>
    </location>
</feature>
<keyword evidence="5" id="KW-0804">Transcription</keyword>
<evidence type="ECO:0000256" key="2">
    <source>
        <dbReference type="ARBA" id="ARBA00010289"/>
    </source>
</evidence>
<accession>A0A0C9XAM1</accession>
<dbReference type="GO" id="GO:0003712">
    <property type="term" value="F:transcription coregulator activity"/>
    <property type="evidence" value="ECO:0007669"/>
    <property type="project" value="InterPro"/>
</dbReference>
<evidence type="ECO:0000256" key="6">
    <source>
        <dbReference type="ARBA" id="ARBA00023242"/>
    </source>
</evidence>
<evidence type="ECO:0000256" key="1">
    <source>
        <dbReference type="ARBA" id="ARBA00004123"/>
    </source>
</evidence>
<evidence type="ECO:0000256" key="8">
    <source>
        <dbReference type="SAM" id="MobiDB-lite"/>
    </source>
</evidence>
<evidence type="ECO:0000259" key="9">
    <source>
        <dbReference type="SMART" id="SM01281"/>
    </source>
</evidence>
<evidence type="ECO:0000256" key="3">
    <source>
        <dbReference type="ARBA" id="ARBA00019622"/>
    </source>
</evidence>
<dbReference type="PANTHER" id="PTHR46567:SF1">
    <property type="entry name" value="MEDIATOR OF RNA POLYMERASE II TRANSCRIPTION SUBUNIT 12"/>
    <property type="match status" value="1"/>
</dbReference>
<feature type="region of interest" description="Disordered" evidence="8">
    <location>
        <begin position="1514"/>
        <end position="1610"/>
    </location>
</feature>
<reference evidence="10 11" key="1">
    <citation type="submission" date="2014-04" db="EMBL/GenBank/DDBJ databases">
        <authorList>
            <consortium name="DOE Joint Genome Institute"/>
            <person name="Kuo A."/>
            <person name="Kohler A."/>
            <person name="Nagy L.G."/>
            <person name="Floudas D."/>
            <person name="Copeland A."/>
            <person name="Barry K.W."/>
            <person name="Cichocki N."/>
            <person name="Veneault-Fourrey C."/>
            <person name="LaButti K."/>
            <person name="Lindquist E.A."/>
            <person name="Lipzen A."/>
            <person name="Lundell T."/>
            <person name="Morin E."/>
            <person name="Murat C."/>
            <person name="Sun H."/>
            <person name="Tunlid A."/>
            <person name="Henrissat B."/>
            <person name="Grigoriev I.V."/>
            <person name="Hibbett D.S."/>
            <person name="Martin F."/>
            <person name="Nordberg H.P."/>
            <person name="Cantor M.N."/>
            <person name="Hua S.X."/>
        </authorList>
    </citation>
    <scope>NUCLEOTIDE SEQUENCE [LARGE SCALE GENOMIC DNA]</scope>
    <source>
        <strain evidence="10 11">LaAM-08-1</strain>
    </source>
</reference>
<reference evidence="11" key="2">
    <citation type="submission" date="2015-01" db="EMBL/GenBank/DDBJ databases">
        <title>Evolutionary Origins and Diversification of the Mycorrhizal Mutualists.</title>
        <authorList>
            <consortium name="DOE Joint Genome Institute"/>
            <consortium name="Mycorrhizal Genomics Consortium"/>
            <person name="Kohler A."/>
            <person name="Kuo A."/>
            <person name="Nagy L.G."/>
            <person name="Floudas D."/>
            <person name="Copeland A."/>
            <person name="Barry K.W."/>
            <person name="Cichocki N."/>
            <person name="Veneault-Fourrey C."/>
            <person name="LaButti K."/>
            <person name="Lindquist E.A."/>
            <person name="Lipzen A."/>
            <person name="Lundell T."/>
            <person name="Morin E."/>
            <person name="Murat C."/>
            <person name="Riley R."/>
            <person name="Ohm R."/>
            <person name="Sun H."/>
            <person name="Tunlid A."/>
            <person name="Henrissat B."/>
            <person name="Grigoriev I.V."/>
            <person name="Hibbett D.S."/>
            <person name="Martin F."/>
        </authorList>
    </citation>
    <scope>NUCLEOTIDE SEQUENCE [LARGE SCALE GENOMIC DNA]</scope>
    <source>
        <strain evidence="11">LaAM-08-1</strain>
    </source>
</reference>
<evidence type="ECO:0000256" key="7">
    <source>
        <dbReference type="ARBA" id="ARBA00032010"/>
    </source>
</evidence>
<gene>
    <name evidence="10" type="ORF">K443DRAFT_127775</name>
</gene>
<evidence type="ECO:0000313" key="10">
    <source>
        <dbReference type="EMBL" id="KIK09335.1"/>
    </source>
</evidence>
<sequence>MRERKDDKQSSTSLPVYESDPPFWLPKMHSAADIGYAGFHPPRPGQDEDVLSETNVKNGFILTQPVSVETFSAQTMINENLKSEDSLAKLEELMNEVFIRRADHIPSIPQSSFRMPTRVTLNDAKRQAWFADLANPDVPLYKLGKSVPHGAKGHDLLDLLHTNNVAISRAVWLLRVFGANETAGLRNKPSYNPTLYSVEWANVVTSYIKKQLLEIALPSAPRPGLNIKQTFKGVLSDLDSREKWISRFMYCLKLLRTFYAEGLVDHRTFLVWIVQQMGSCNLAQAGFLTRLTEEYLDDILGSRALARPLVEACLSKMSEIGTASAQEFLSGTEESLKHLLQRSCLILPDAFIGPRMWLTYPSVIERVMTVDSSIRSNDWFLSQNIQDIRQSIFANFSDVRKRNEALLFRNPSPHMSIRLQAAVSDVKLLNSISSDTEMSSVSFFSNDFNDSPFFKEKLDMLLSWCVTPLQYGNHRPFAAVTLIKNWRDKACERATRRDFITPNELLQDQLFDWLDTSDVAGEPNNIRDVALFYGKLVKHELFSYANYIQRLIARGEPGLSFAEDIESRHRRFLSWIPLFQSTSSLINQRKVTLHGVRARNIPEDVTEREIRKEIRAVLPEVFGGDIRPTSETTADLLVGCNALMTGTRFEQVRTFRQWLLPALQKHVASNNDRPSALKAYLVTVELMTSTKCFHSVLDLTFCMLEHSVDSDSMTAVLNTFHRHAVIWACMGAMNAIVSALDTAHQVWKLRGSQSHPLLALLIEFDKGRYLDELSRTRITAEMSTFTNALQPVVGRPNHVPDVLPEILLLAGDPDDNAPTILANGLWIKYRMSLDWAWKTWDNTVASLRQVPSMTSDVNSRRLHALRYGTFLWRVDQHLPNGLDMDVLRWFNGPGKSVLVALSPDSWDMLKTTLVYLVVHGALKTTTILSGLVYPAWELGAFSSMEQATFPDTYLRAANDLCHRLLLQENDSGDAIPPTNLFEVQCLRTRRQVVYYEPHFPCLVASIPVLISLENNPDISGDLRCESTSLRHRLCQDGGFRQGAYRSLDVVREAFENSPYFKDMGSEILGKQMIAGLRMILCDSTDDTNLYDWPEVTRLLSPWKVAATTIQMQFQIKQLGRSLAQDITHDNASANLDKLTVMLFNHTKTAEEAYYVGEMARGAGSAVMAKFIKNGLKCIAENLSATSCDEALGIECLGSVAELLRVLIHVSSPFQDGLSSLPSLDPSTQTLFFEVIHAKLTTLQPQCLSREKLYLQRDNIILLARLLQFILNFRGSWSSRAKDLGSDLTTMVFHLALHHATGDNLDAVVYSILIDTLLFLYDGAHLFGMFHLQYLKTYFDLPEIPSDGKVGAFDPYRLYPDTPVNDLPSDLPPIYRKQCLSLLCRTTTISAIPDLVNSHRDTQGNLVLGPYVVNRPWEWIENLEPSVLDRKEGEKERDDKDSQKTKYPVKNSGSLSLDAFGARLTGDSMVPIVADGCNLRTEGNIRSFEDGTSSDSLFVRDWRETRLDLKLEVPSSLRSRPKSEVPVGTGPIHTTSLRPDPRSTPKASPVSSIVSRSSAHDFSSSARQQSPGQGSHGHSNTSMGDAHGDVDGTSAMTSRKEPTSKRKSTALLSDEVEIVEGPVAVRAGTNSKKAKTTKAPVAKAKAKRK</sequence>
<organism evidence="10 11">
    <name type="scientific">Laccaria amethystina LaAM-08-1</name>
    <dbReference type="NCBI Taxonomy" id="1095629"/>
    <lineage>
        <taxon>Eukaryota</taxon>
        <taxon>Fungi</taxon>
        <taxon>Dikarya</taxon>
        <taxon>Basidiomycota</taxon>
        <taxon>Agaricomycotina</taxon>
        <taxon>Agaricomycetes</taxon>
        <taxon>Agaricomycetidae</taxon>
        <taxon>Agaricales</taxon>
        <taxon>Agaricineae</taxon>
        <taxon>Hydnangiaceae</taxon>
        <taxon>Laccaria</taxon>
    </lineage>
</organism>
<feature type="compositionally biased region" description="Basic and acidic residues" evidence="8">
    <location>
        <begin position="1429"/>
        <end position="1443"/>
    </location>
</feature>
<dbReference type="SMART" id="SM01281">
    <property type="entry name" value="Med12"/>
    <property type="match status" value="1"/>
</dbReference>
<keyword evidence="6" id="KW-0539">Nucleus</keyword>
<dbReference type="EMBL" id="KN838539">
    <property type="protein sequence ID" value="KIK09335.1"/>
    <property type="molecule type" value="Genomic_DNA"/>
</dbReference>
<comment type="subcellular location">
    <subcellularLocation>
        <location evidence="1">Nucleus</location>
    </subcellularLocation>
</comment>
<dbReference type="OrthoDB" id="20828at2759"/>
<evidence type="ECO:0000256" key="4">
    <source>
        <dbReference type="ARBA" id="ARBA00023015"/>
    </source>
</evidence>
<dbReference type="PANTHER" id="PTHR46567">
    <property type="entry name" value="MEDIATOR OF RNA POLYMERASE II TRANSCRIPTION SUBUNIT 12"/>
    <property type="match status" value="1"/>
</dbReference>
<dbReference type="InterPro" id="IPR019035">
    <property type="entry name" value="Mediator_Med12"/>
</dbReference>
<keyword evidence="4" id="KW-0805">Transcription regulation</keyword>
<feature type="region of interest" description="Disordered" evidence="8">
    <location>
        <begin position="1626"/>
        <end position="1648"/>
    </location>
</feature>
<dbReference type="HOGENOM" id="CLU_003154_0_0_1"/>
<dbReference type="GO" id="GO:0016592">
    <property type="term" value="C:mediator complex"/>
    <property type="evidence" value="ECO:0007669"/>
    <property type="project" value="InterPro"/>
</dbReference>
<feature type="compositionally biased region" description="Polar residues" evidence="8">
    <location>
        <begin position="1567"/>
        <end position="1582"/>
    </location>
</feature>